<dbReference type="EMBL" id="CP071793">
    <property type="protein sequence ID" value="QTD53094.1"/>
    <property type="molecule type" value="Genomic_DNA"/>
</dbReference>
<keyword evidence="1" id="KW-0812">Transmembrane</keyword>
<name>A0A8A4TVE5_SULCO</name>
<dbReference type="RefSeq" id="WP_237383191.1">
    <property type="nucleotide sequence ID" value="NZ_CP071793.1"/>
</dbReference>
<dbReference type="Proteomes" id="UP000663929">
    <property type="component" value="Chromosome"/>
</dbReference>
<evidence type="ECO:0000256" key="1">
    <source>
        <dbReference type="SAM" id="Phobius"/>
    </source>
</evidence>
<dbReference type="Gene3D" id="1.10.10.10">
    <property type="entry name" value="Winged helix-like DNA-binding domain superfamily/Winged helix DNA-binding domain"/>
    <property type="match status" value="1"/>
</dbReference>
<proteinExistence type="predicted"/>
<keyword evidence="3" id="KW-1185">Reference proteome</keyword>
<sequence>MKLRHVLLGLAGSASALFGAVMCLGFLLMQLDGKKSLVENLAAGIFLGLVPLGLGLFMVIYALRRRTQLRAERDERMILDLAQRNGGELTVSQVAVSTALASAEAKRMLDRCHSDGLAQIRVNEGGEVVYHFFGSIGS</sequence>
<evidence type="ECO:0000313" key="3">
    <source>
        <dbReference type="Proteomes" id="UP000663929"/>
    </source>
</evidence>
<protein>
    <submittedName>
        <fullName evidence="2">Uncharacterized protein</fullName>
    </submittedName>
</protein>
<dbReference type="InterPro" id="IPR036388">
    <property type="entry name" value="WH-like_DNA-bd_sf"/>
</dbReference>
<keyword evidence="1" id="KW-1133">Transmembrane helix</keyword>
<accession>A0A8A4TVE5</accession>
<organism evidence="2 3">
    <name type="scientific">Sulfidibacter corallicola</name>
    <dbReference type="NCBI Taxonomy" id="2818388"/>
    <lineage>
        <taxon>Bacteria</taxon>
        <taxon>Pseudomonadati</taxon>
        <taxon>Acidobacteriota</taxon>
        <taxon>Holophagae</taxon>
        <taxon>Acanthopleuribacterales</taxon>
        <taxon>Acanthopleuribacteraceae</taxon>
        <taxon>Sulfidibacter</taxon>
    </lineage>
</organism>
<feature type="transmembrane region" description="Helical" evidence="1">
    <location>
        <begin position="7"/>
        <end position="29"/>
    </location>
</feature>
<dbReference type="KEGG" id="scor:J3U87_11585"/>
<evidence type="ECO:0000313" key="2">
    <source>
        <dbReference type="EMBL" id="QTD53094.1"/>
    </source>
</evidence>
<keyword evidence="1" id="KW-0472">Membrane</keyword>
<feature type="transmembrane region" description="Helical" evidence="1">
    <location>
        <begin position="41"/>
        <end position="63"/>
    </location>
</feature>
<reference evidence="2" key="1">
    <citation type="submission" date="2021-03" db="EMBL/GenBank/DDBJ databases">
        <title>Acanthopleuribacteraceae sp. M133.</title>
        <authorList>
            <person name="Wang G."/>
        </authorList>
    </citation>
    <scope>NUCLEOTIDE SEQUENCE</scope>
    <source>
        <strain evidence="2">M133</strain>
    </source>
</reference>
<dbReference type="AlphaFoldDB" id="A0A8A4TVE5"/>
<gene>
    <name evidence="2" type="ORF">J3U87_11585</name>
</gene>